<dbReference type="EMBL" id="JACEIK010002482">
    <property type="protein sequence ID" value="MCD9561457.1"/>
    <property type="molecule type" value="Genomic_DNA"/>
</dbReference>
<evidence type="ECO:0000313" key="2">
    <source>
        <dbReference type="Proteomes" id="UP000823775"/>
    </source>
</evidence>
<accession>A0ABS8URC1</accession>
<evidence type="ECO:0000313" key="1">
    <source>
        <dbReference type="EMBL" id="MCD9561457.1"/>
    </source>
</evidence>
<organism evidence="1 2">
    <name type="scientific">Datura stramonium</name>
    <name type="common">Jimsonweed</name>
    <name type="synonym">Common thornapple</name>
    <dbReference type="NCBI Taxonomy" id="4076"/>
    <lineage>
        <taxon>Eukaryota</taxon>
        <taxon>Viridiplantae</taxon>
        <taxon>Streptophyta</taxon>
        <taxon>Embryophyta</taxon>
        <taxon>Tracheophyta</taxon>
        <taxon>Spermatophyta</taxon>
        <taxon>Magnoliopsida</taxon>
        <taxon>eudicotyledons</taxon>
        <taxon>Gunneridae</taxon>
        <taxon>Pentapetalae</taxon>
        <taxon>asterids</taxon>
        <taxon>lamiids</taxon>
        <taxon>Solanales</taxon>
        <taxon>Solanaceae</taxon>
        <taxon>Solanoideae</taxon>
        <taxon>Datureae</taxon>
        <taxon>Datura</taxon>
    </lineage>
</organism>
<protein>
    <submittedName>
        <fullName evidence="1">Uncharacterized protein</fullName>
    </submittedName>
</protein>
<dbReference type="PANTHER" id="PTHR48165">
    <property type="entry name" value="BNAC03G44900D PROTEIN"/>
    <property type="match status" value="1"/>
</dbReference>
<gene>
    <name evidence="1" type="ORF">HAX54_020580</name>
</gene>
<keyword evidence="2" id="KW-1185">Reference proteome</keyword>
<name>A0ABS8URC1_DATST</name>
<dbReference type="Proteomes" id="UP000823775">
    <property type="component" value="Unassembled WGS sequence"/>
</dbReference>
<dbReference type="PANTHER" id="PTHR48165:SF1">
    <property type="entry name" value="TRANSMEMBRANE PROTEIN"/>
    <property type="match status" value="1"/>
</dbReference>
<proteinExistence type="predicted"/>
<reference evidence="1 2" key="1">
    <citation type="journal article" date="2021" name="BMC Genomics">
        <title>Datura genome reveals duplications of psychoactive alkaloid biosynthetic genes and high mutation rate following tissue culture.</title>
        <authorList>
            <person name="Rajewski A."/>
            <person name="Carter-House D."/>
            <person name="Stajich J."/>
            <person name="Litt A."/>
        </authorList>
    </citation>
    <scope>NUCLEOTIDE SEQUENCE [LARGE SCALE GENOMIC DNA]</scope>
    <source>
        <strain evidence="1">AR-01</strain>
    </source>
</reference>
<comment type="caution">
    <text evidence="1">The sequence shown here is derived from an EMBL/GenBank/DDBJ whole genome shotgun (WGS) entry which is preliminary data.</text>
</comment>
<sequence>MWRLLVTMRQKLQNMGKSPRVVDENKTNICGGRRSTRQHNWIGFSIICGVFRAPLALFSCINHLEDQHGGWSLGFWRIFTNSEMNHLMVSDSMRYAILM</sequence>